<dbReference type="AlphaFoldDB" id="A0A7J7E7U5"/>
<protein>
    <recommendedName>
        <fullName evidence="5">SLP adaptor and CSK interacting membrane protein</fullName>
    </recommendedName>
</protein>
<evidence type="ECO:0000313" key="4">
    <source>
        <dbReference type="Proteomes" id="UP000551758"/>
    </source>
</evidence>
<dbReference type="GO" id="GO:0001772">
    <property type="term" value="C:immunological synapse"/>
    <property type="evidence" value="ECO:0007669"/>
    <property type="project" value="InterPro"/>
</dbReference>
<feature type="compositionally biased region" description="Acidic residues" evidence="1">
    <location>
        <begin position="119"/>
        <end position="128"/>
    </location>
</feature>
<evidence type="ECO:0008006" key="5">
    <source>
        <dbReference type="Google" id="ProtNLM"/>
    </source>
</evidence>
<evidence type="ECO:0000256" key="2">
    <source>
        <dbReference type="SAM" id="Phobius"/>
    </source>
</evidence>
<organism evidence="3 4">
    <name type="scientific">Diceros bicornis minor</name>
    <name type="common">South-central black rhinoceros</name>
    <dbReference type="NCBI Taxonomy" id="77932"/>
    <lineage>
        <taxon>Eukaryota</taxon>
        <taxon>Metazoa</taxon>
        <taxon>Chordata</taxon>
        <taxon>Craniata</taxon>
        <taxon>Vertebrata</taxon>
        <taxon>Euteleostomi</taxon>
        <taxon>Mammalia</taxon>
        <taxon>Eutheria</taxon>
        <taxon>Laurasiatheria</taxon>
        <taxon>Perissodactyla</taxon>
        <taxon>Rhinocerotidae</taxon>
        <taxon>Diceros</taxon>
    </lineage>
</organism>
<keyword evidence="2" id="KW-1133">Transmembrane helix</keyword>
<feature type="region of interest" description="Disordered" evidence="1">
    <location>
        <begin position="50"/>
        <end position="132"/>
    </location>
</feature>
<dbReference type="Proteomes" id="UP000551758">
    <property type="component" value="Unassembled WGS sequence"/>
</dbReference>
<keyword evidence="2" id="KW-0812">Transmembrane</keyword>
<gene>
    <name evidence="3" type="ORF">HPG69_015745</name>
</gene>
<dbReference type="InterPro" id="IPR028181">
    <property type="entry name" value="SCIMP"/>
</dbReference>
<proteinExistence type="predicted"/>
<sequence length="156" mass="17866">DSTAMDWWRDNFWIILAVTIIIVSMGLGVIMYCVCRQLVRQGKKLKIAKPVKQNQREEEKMYENVTNQSSVQLPPLPPRGLLSSEHAAPQETPSKPPATYTLLKKVKNKKKSSIPSYIEPEEDYDDVDIPANTEKRHLETNVSPFWQAEEGSHNLF</sequence>
<accession>A0A7J7E7U5</accession>
<reference evidence="3 4" key="1">
    <citation type="journal article" date="2020" name="Mol. Biol. Evol.">
        <title>Interspecific Gene Flow and the Evolution of Specialization in Black and White Rhinoceros.</title>
        <authorList>
            <person name="Moodley Y."/>
            <person name="Westbury M.V."/>
            <person name="Russo I.M."/>
            <person name="Gopalakrishnan S."/>
            <person name="Rakotoarivelo A."/>
            <person name="Olsen R.A."/>
            <person name="Prost S."/>
            <person name="Tunstall T."/>
            <person name="Ryder O.A."/>
            <person name="Dalen L."/>
            <person name="Bruford M.W."/>
        </authorList>
    </citation>
    <scope>NUCLEOTIDE SEQUENCE [LARGE SCALE GENOMIC DNA]</scope>
    <source>
        <strain evidence="3">SBR-YM</strain>
        <tissue evidence="3">Skin</tissue>
    </source>
</reference>
<feature type="transmembrane region" description="Helical" evidence="2">
    <location>
        <begin position="12"/>
        <end position="35"/>
    </location>
</feature>
<dbReference type="InterPro" id="IPR052133">
    <property type="entry name" value="Immune_Signaling-Apoptosis_Reg"/>
</dbReference>
<evidence type="ECO:0000256" key="1">
    <source>
        <dbReference type="SAM" id="MobiDB-lite"/>
    </source>
</evidence>
<evidence type="ECO:0000313" key="3">
    <source>
        <dbReference type="EMBL" id="KAF5911767.1"/>
    </source>
</evidence>
<dbReference type="PANTHER" id="PTHR12044:SF11">
    <property type="entry name" value="SLP ADAPTER AND CSK-INTERACTING MEMBRANE PROTEIN"/>
    <property type="match status" value="1"/>
</dbReference>
<dbReference type="PANTHER" id="PTHR12044">
    <property type="entry name" value="BCL2 INTERACTING MEDIATOR OF CELL DEATH"/>
    <property type="match status" value="1"/>
</dbReference>
<name>A0A7J7E7U5_DICBM</name>
<dbReference type="Pfam" id="PF15050">
    <property type="entry name" value="SCIMP"/>
    <property type="match status" value="1"/>
</dbReference>
<dbReference type="GO" id="GO:0097197">
    <property type="term" value="C:tetraspanin-enriched microdomain"/>
    <property type="evidence" value="ECO:0007669"/>
    <property type="project" value="InterPro"/>
</dbReference>
<keyword evidence="2" id="KW-0472">Membrane</keyword>
<dbReference type="EMBL" id="JACDTQ010003894">
    <property type="protein sequence ID" value="KAF5911767.1"/>
    <property type="molecule type" value="Genomic_DNA"/>
</dbReference>
<comment type="caution">
    <text evidence="3">The sequence shown here is derived from an EMBL/GenBank/DDBJ whole genome shotgun (WGS) entry which is preliminary data.</text>
</comment>
<keyword evidence="4" id="KW-1185">Reference proteome</keyword>
<feature type="non-terminal residue" evidence="3">
    <location>
        <position position="1"/>
    </location>
</feature>